<evidence type="ECO:0000256" key="1">
    <source>
        <dbReference type="SAM" id="MobiDB-lite"/>
    </source>
</evidence>
<feature type="compositionally biased region" description="Low complexity" evidence="1">
    <location>
        <begin position="15"/>
        <end position="24"/>
    </location>
</feature>
<keyword evidence="2" id="KW-1185">Reference proteome</keyword>
<evidence type="ECO:0000313" key="3">
    <source>
        <dbReference type="WBParaSite" id="PDA_v2.g17667.t1"/>
    </source>
</evidence>
<sequence length="73" mass="7907">MLSDPSLLARLTRLPAHMQAQFPQPQHPHAHPYQHQSQQHQPNQELTGSGGSSSGGELDKSTVTVLHLPNGVP</sequence>
<dbReference type="Proteomes" id="UP000887578">
    <property type="component" value="Unplaced"/>
</dbReference>
<evidence type="ECO:0000313" key="2">
    <source>
        <dbReference type="Proteomes" id="UP000887578"/>
    </source>
</evidence>
<proteinExistence type="predicted"/>
<feature type="region of interest" description="Disordered" evidence="1">
    <location>
        <begin position="1"/>
        <end position="73"/>
    </location>
</feature>
<accession>A0A914PS54</accession>
<dbReference type="AlphaFoldDB" id="A0A914PS54"/>
<reference evidence="3" key="1">
    <citation type="submission" date="2022-11" db="UniProtKB">
        <authorList>
            <consortium name="WormBaseParasite"/>
        </authorList>
    </citation>
    <scope>IDENTIFICATION</scope>
</reference>
<organism evidence="2 3">
    <name type="scientific">Panagrolaimus davidi</name>
    <dbReference type="NCBI Taxonomy" id="227884"/>
    <lineage>
        <taxon>Eukaryota</taxon>
        <taxon>Metazoa</taxon>
        <taxon>Ecdysozoa</taxon>
        <taxon>Nematoda</taxon>
        <taxon>Chromadorea</taxon>
        <taxon>Rhabditida</taxon>
        <taxon>Tylenchina</taxon>
        <taxon>Panagrolaimomorpha</taxon>
        <taxon>Panagrolaimoidea</taxon>
        <taxon>Panagrolaimidae</taxon>
        <taxon>Panagrolaimus</taxon>
    </lineage>
</organism>
<dbReference type="WBParaSite" id="PDA_v2.g17667.t1">
    <property type="protein sequence ID" value="PDA_v2.g17667.t1"/>
    <property type="gene ID" value="PDA_v2.g17667"/>
</dbReference>
<name>A0A914PS54_9BILA</name>
<protein>
    <submittedName>
        <fullName evidence="3">Uncharacterized protein</fullName>
    </submittedName>
</protein>
<feature type="compositionally biased region" description="Low complexity" evidence="1">
    <location>
        <begin position="31"/>
        <end position="44"/>
    </location>
</feature>